<name>A0A4Q2U4E2_9HYPH</name>
<keyword evidence="1" id="KW-1133">Transmembrane helix</keyword>
<protein>
    <submittedName>
        <fullName evidence="2">Uncharacterized protein</fullName>
    </submittedName>
</protein>
<dbReference type="EMBL" id="QYBB01000044">
    <property type="protein sequence ID" value="RYC29656.1"/>
    <property type="molecule type" value="Genomic_DNA"/>
</dbReference>
<feature type="transmembrane region" description="Helical" evidence="1">
    <location>
        <begin position="52"/>
        <end position="72"/>
    </location>
</feature>
<reference evidence="2 3" key="1">
    <citation type="submission" date="2018-12" db="EMBL/GenBank/DDBJ databases">
        <authorList>
            <person name="Grouzdev D.S."/>
            <person name="Krutkina M.S."/>
        </authorList>
    </citation>
    <scope>NUCLEOTIDE SEQUENCE [LARGE SCALE GENOMIC DNA]</scope>
    <source>
        <strain evidence="2 3">RmlP026</strain>
    </source>
</reference>
<keyword evidence="1" id="KW-0472">Membrane</keyword>
<comment type="caution">
    <text evidence="2">The sequence shown here is derived from an EMBL/GenBank/DDBJ whole genome shotgun (WGS) entry which is preliminary data.</text>
</comment>
<evidence type="ECO:0000313" key="2">
    <source>
        <dbReference type="EMBL" id="RYC29656.1"/>
    </source>
</evidence>
<accession>A0A4Q2U4E2</accession>
<proteinExistence type="predicted"/>
<reference evidence="2 3" key="2">
    <citation type="submission" date="2019-02" db="EMBL/GenBank/DDBJ databases">
        <title>'Lichenibacterium ramalinii' gen. nov. sp. nov., 'Lichenibacterium minor' gen. nov. sp. nov.</title>
        <authorList>
            <person name="Pankratov T."/>
        </authorList>
    </citation>
    <scope>NUCLEOTIDE SEQUENCE [LARGE SCALE GENOMIC DNA]</scope>
    <source>
        <strain evidence="2 3">RmlP026</strain>
    </source>
</reference>
<evidence type="ECO:0000256" key="1">
    <source>
        <dbReference type="SAM" id="Phobius"/>
    </source>
</evidence>
<keyword evidence="3" id="KW-1185">Reference proteome</keyword>
<sequence>MSAIPLDVMLWISGGIWGLGVLALIPIWWRGRERRAGRVVGFNDQDVTDRNIALGLLTLGTMTAIGTALTIASQAMSFGSFVMLGGAWIALMLIIALVVDGRRARHR</sequence>
<gene>
    <name evidence="2" type="ORF">D3273_22865</name>
</gene>
<keyword evidence="1" id="KW-0812">Transmembrane</keyword>
<organism evidence="2 3">
    <name type="scientific">Lichenibacterium minor</name>
    <dbReference type="NCBI Taxonomy" id="2316528"/>
    <lineage>
        <taxon>Bacteria</taxon>
        <taxon>Pseudomonadati</taxon>
        <taxon>Pseudomonadota</taxon>
        <taxon>Alphaproteobacteria</taxon>
        <taxon>Hyphomicrobiales</taxon>
        <taxon>Lichenihabitantaceae</taxon>
        <taxon>Lichenibacterium</taxon>
    </lineage>
</organism>
<dbReference type="RefSeq" id="WP_129229212.1">
    <property type="nucleotide sequence ID" value="NZ_QYBB01000044.1"/>
</dbReference>
<dbReference type="Proteomes" id="UP000290759">
    <property type="component" value="Unassembled WGS sequence"/>
</dbReference>
<feature type="transmembrane region" description="Helical" evidence="1">
    <location>
        <begin position="12"/>
        <end position="31"/>
    </location>
</feature>
<feature type="transmembrane region" description="Helical" evidence="1">
    <location>
        <begin position="78"/>
        <end position="99"/>
    </location>
</feature>
<dbReference type="AlphaFoldDB" id="A0A4Q2U4E2"/>
<evidence type="ECO:0000313" key="3">
    <source>
        <dbReference type="Proteomes" id="UP000290759"/>
    </source>
</evidence>